<comment type="caution">
    <text evidence="5">The sequence shown here is derived from an EMBL/GenBank/DDBJ whole genome shotgun (WGS) entry which is preliminary data.</text>
</comment>
<dbReference type="SUPFAM" id="SSF81383">
    <property type="entry name" value="F-box domain"/>
    <property type="match status" value="1"/>
</dbReference>
<dbReference type="InterPro" id="IPR001810">
    <property type="entry name" value="F-box_dom"/>
</dbReference>
<protein>
    <submittedName>
        <fullName evidence="5">F-box/LRR-repeat protein</fullName>
    </submittedName>
</protein>
<dbReference type="EMBL" id="PQIB02000010">
    <property type="protein sequence ID" value="RLM94053.1"/>
    <property type="molecule type" value="Genomic_DNA"/>
</dbReference>
<feature type="compositionally biased region" description="Pro residues" evidence="1">
    <location>
        <begin position="39"/>
        <end position="50"/>
    </location>
</feature>
<dbReference type="AlphaFoldDB" id="A0A3L6R599"/>
<dbReference type="InterPro" id="IPR055411">
    <property type="entry name" value="LRR_FXL15/At3g58940/PEG3-like"/>
</dbReference>
<name>A0A3L6R599_PANMI</name>
<feature type="compositionally biased region" description="Low complexity" evidence="1">
    <location>
        <begin position="1"/>
        <end position="18"/>
    </location>
</feature>
<dbReference type="Gene3D" id="3.80.10.10">
    <property type="entry name" value="Ribonuclease Inhibitor"/>
    <property type="match status" value="1"/>
</dbReference>
<feature type="domain" description="FBD" evidence="3">
    <location>
        <begin position="425"/>
        <end position="467"/>
    </location>
</feature>
<dbReference type="Pfam" id="PF08387">
    <property type="entry name" value="FBD"/>
    <property type="match status" value="1"/>
</dbReference>
<accession>A0A3L6R599</accession>
<reference evidence="6" key="1">
    <citation type="journal article" date="2019" name="Nat. Commun.">
        <title>The genome of broomcorn millet.</title>
        <authorList>
            <person name="Zou C."/>
            <person name="Miki D."/>
            <person name="Li D."/>
            <person name="Tang Q."/>
            <person name="Xiao L."/>
            <person name="Rajput S."/>
            <person name="Deng P."/>
            <person name="Jia W."/>
            <person name="Huang R."/>
            <person name="Zhang M."/>
            <person name="Sun Y."/>
            <person name="Hu J."/>
            <person name="Fu X."/>
            <person name="Schnable P.S."/>
            <person name="Li F."/>
            <person name="Zhang H."/>
            <person name="Feng B."/>
            <person name="Zhu X."/>
            <person name="Liu R."/>
            <person name="Schnable J.C."/>
            <person name="Zhu J.-K."/>
            <person name="Zhang H."/>
        </authorList>
    </citation>
    <scope>NUCLEOTIDE SEQUENCE [LARGE SCALE GENOMIC DNA]</scope>
</reference>
<feature type="compositionally biased region" description="Low complexity" evidence="1">
    <location>
        <begin position="28"/>
        <end position="38"/>
    </location>
</feature>
<dbReference type="InterPro" id="IPR053781">
    <property type="entry name" value="F-box_AtFBL13-like"/>
</dbReference>
<feature type="domain" description="F-box/LRR-repeat protein 15/At3g58940/PEG3-like LRR" evidence="4">
    <location>
        <begin position="184"/>
        <end position="403"/>
    </location>
</feature>
<organism evidence="5 6">
    <name type="scientific">Panicum miliaceum</name>
    <name type="common">Proso millet</name>
    <name type="synonym">Broomcorn millet</name>
    <dbReference type="NCBI Taxonomy" id="4540"/>
    <lineage>
        <taxon>Eukaryota</taxon>
        <taxon>Viridiplantae</taxon>
        <taxon>Streptophyta</taxon>
        <taxon>Embryophyta</taxon>
        <taxon>Tracheophyta</taxon>
        <taxon>Spermatophyta</taxon>
        <taxon>Magnoliopsida</taxon>
        <taxon>Liliopsida</taxon>
        <taxon>Poales</taxon>
        <taxon>Poaceae</taxon>
        <taxon>PACMAD clade</taxon>
        <taxon>Panicoideae</taxon>
        <taxon>Panicodae</taxon>
        <taxon>Paniceae</taxon>
        <taxon>Panicinae</taxon>
        <taxon>Panicum</taxon>
        <taxon>Panicum sect. Panicum</taxon>
    </lineage>
</organism>
<dbReference type="InterPro" id="IPR006566">
    <property type="entry name" value="FBD"/>
</dbReference>
<proteinExistence type="predicted"/>
<dbReference type="InterPro" id="IPR036047">
    <property type="entry name" value="F-box-like_dom_sf"/>
</dbReference>
<evidence type="ECO:0000256" key="1">
    <source>
        <dbReference type="SAM" id="MobiDB-lite"/>
    </source>
</evidence>
<sequence>MCCLSPSSPSATATSSRRGQIVASEWLPGPSNGSNPHSEGPPPSPAPPPRAVDTDDEGFGGRPAKRARPESGCGDGVCTADRPAGDGRDRISDLPDAGLLSVLSFLPLRDAGRTAVLSSRWRGLFDQSLLDFNACQPFPPEEGRGCDWFIRAITDILAARPRIRIRSFRFVMYGRGFDGRLDVVDGWLCALARHGLRELDVDMFYAGPMPTLPGSLLKLASLETLKVFNCRFPNAGSAPAPLLPALKILNLSNVDVSEESLQAILSHGTSLESAKLKNITGVDKICLRSKSLTRLYGDFGDLKELVVEDAPNLEELVGIGLPSGKAKVKIVFAPKLQMLGYLGISVRPLVLHDTVFDGGIVQLRTLMHSVKTLVIQVPFSEKGYTVFVSQLLKCFPCLEALHVESELAPMIKEDLPESWAALGSAPCDCIDEHLRKVVFEVYRGHEWQREMAKFLHRRSRFLKTMEFHCMDDICISCTGRAPSQEWVREKELLCFDSRASGDACFLFFQRHLDLITIIFATTSELQNRLSTFVWGELIGKFYEFWI</sequence>
<dbReference type="STRING" id="4540.A0A3L6R599"/>
<evidence type="ECO:0000259" key="2">
    <source>
        <dbReference type="Pfam" id="PF00646"/>
    </source>
</evidence>
<feature type="domain" description="F-box" evidence="2">
    <location>
        <begin position="91"/>
        <end position="130"/>
    </location>
</feature>
<dbReference type="PANTHER" id="PTHR32141">
    <property type="match status" value="1"/>
</dbReference>
<dbReference type="SUPFAM" id="SSF52047">
    <property type="entry name" value="RNI-like"/>
    <property type="match status" value="1"/>
</dbReference>
<dbReference type="CDD" id="cd22160">
    <property type="entry name" value="F-box_AtFBL13-like"/>
    <property type="match status" value="1"/>
</dbReference>
<dbReference type="Pfam" id="PF24758">
    <property type="entry name" value="LRR_At5g56370"/>
    <property type="match status" value="1"/>
</dbReference>
<dbReference type="PANTHER" id="PTHR32141:SF96">
    <property type="entry name" value="OS01G0730100 PROTEIN"/>
    <property type="match status" value="1"/>
</dbReference>
<evidence type="ECO:0000259" key="3">
    <source>
        <dbReference type="Pfam" id="PF08387"/>
    </source>
</evidence>
<dbReference type="Pfam" id="PF00646">
    <property type="entry name" value="F-box"/>
    <property type="match status" value="1"/>
</dbReference>
<evidence type="ECO:0000313" key="6">
    <source>
        <dbReference type="Proteomes" id="UP000275267"/>
    </source>
</evidence>
<dbReference type="InterPro" id="IPR055302">
    <property type="entry name" value="F-box_dom-containing"/>
</dbReference>
<dbReference type="Proteomes" id="UP000275267">
    <property type="component" value="Unassembled WGS sequence"/>
</dbReference>
<keyword evidence="6" id="KW-1185">Reference proteome</keyword>
<feature type="region of interest" description="Disordered" evidence="1">
    <location>
        <begin position="1"/>
        <end position="91"/>
    </location>
</feature>
<gene>
    <name evidence="5" type="ORF">C2845_PM08G24170</name>
</gene>
<dbReference type="Gene3D" id="1.20.1280.50">
    <property type="match status" value="1"/>
</dbReference>
<evidence type="ECO:0000259" key="4">
    <source>
        <dbReference type="Pfam" id="PF24758"/>
    </source>
</evidence>
<dbReference type="InterPro" id="IPR032675">
    <property type="entry name" value="LRR_dom_sf"/>
</dbReference>
<dbReference type="OrthoDB" id="668648at2759"/>
<evidence type="ECO:0000313" key="5">
    <source>
        <dbReference type="EMBL" id="RLM94053.1"/>
    </source>
</evidence>